<dbReference type="AlphaFoldDB" id="A0A9W8N8R9"/>
<dbReference type="Proteomes" id="UP001148614">
    <property type="component" value="Unassembled WGS sequence"/>
</dbReference>
<sequence>MEITHSSIGVELEFLIGIAEHDSPMNTPARFQSGGSPLVLPTNVRRCENALPHVRKQLQHVIDQALSRLNQQGDRVIKSETEALADPELLHLRPYTGWSIGTDPSFTIPQEIQDTEPYIDEYSWFPAEISSPALFATEASWNEIRAVVQAIKDEFWLITPPDAGMHFHYGHGKAYIPFAQLRRIAAFLFAVDPIIVQLHPEFRRANGSSLSNRLYSRLAHGRPATDISREIGARDIEQAGEDPHRQTIPTSFPMPFSRPVYERTPDLVIPIARGMLTGYTFIEEIFRSSGYPQDNKGEARPLDIPAAVHEILQSPNATTVAELMRFNADTGDRPAYSFRSYTLGLYKRMIRSNGEINAGFQNKRTIEFRQMASTMEPEEVVAHGNIVVQLCEFAAKAPLSDFWKVVLDCTVAEYTGDWFDVFDLLAELSLVPEAHVLKNAVVRFRGEAISG</sequence>
<protein>
    <submittedName>
        <fullName evidence="1">Uncharacterized protein</fullName>
    </submittedName>
</protein>
<organism evidence="1 2">
    <name type="scientific">Xylaria arbuscula</name>
    <dbReference type="NCBI Taxonomy" id="114810"/>
    <lineage>
        <taxon>Eukaryota</taxon>
        <taxon>Fungi</taxon>
        <taxon>Dikarya</taxon>
        <taxon>Ascomycota</taxon>
        <taxon>Pezizomycotina</taxon>
        <taxon>Sordariomycetes</taxon>
        <taxon>Xylariomycetidae</taxon>
        <taxon>Xylariales</taxon>
        <taxon>Xylariaceae</taxon>
        <taxon>Xylaria</taxon>
    </lineage>
</organism>
<dbReference type="Pfam" id="PF12224">
    <property type="entry name" value="Amidoligase_2"/>
    <property type="match status" value="1"/>
</dbReference>
<dbReference type="VEuPathDB" id="FungiDB:F4678DRAFT_470840"/>
<reference evidence="1" key="1">
    <citation type="submission" date="2022-07" db="EMBL/GenBank/DDBJ databases">
        <title>Genome Sequence of Xylaria arbuscula.</title>
        <authorList>
            <person name="Buettner E."/>
        </authorList>
    </citation>
    <scope>NUCLEOTIDE SEQUENCE</scope>
    <source>
        <strain evidence="1">VT107</strain>
    </source>
</reference>
<evidence type="ECO:0000313" key="1">
    <source>
        <dbReference type="EMBL" id="KAJ3563640.1"/>
    </source>
</evidence>
<keyword evidence="2" id="KW-1185">Reference proteome</keyword>
<dbReference type="InterPro" id="IPR022025">
    <property type="entry name" value="Amidoligase_2"/>
</dbReference>
<evidence type="ECO:0000313" key="2">
    <source>
        <dbReference type="Proteomes" id="UP001148614"/>
    </source>
</evidence>
<gene>
    <name evidence="1" type="ORF">NPX13_g8128</name>
</gene>
<comment type="caution">
    <text evidence="1">The sequence shown here is derived from an EMBL/GenBank/DDBJ whole genome shotgun (WGS) entry which is preliminary data.</text>
</comment>
<dbReference type="EMBL" id="JANPWZ010001729">
    <property type="protein sequence ID" value="KAJ3563640.1"/>
    <property type="molecule type" value="Genomic_DNA"/>
</dbReference>
<dbReference type="PANTHER" id="PTHR36847">
    <property type="entry name" value="AMIDOLIGASE ENZYME"/>
    <property type="match status" value="1"/>
</dbReference>
<dbReference type="PANTHER" id="PTHR36847:SF1">
    <property type="entry name" value="AMIDOLIGASE ENZYME"/>
    <property type="match status" value="1"/>
</dbReference>
<name>A0A9W8N8R9_9PEZI</name>
<proteinExistence type="predicted"/>
<accession>A0A9W8N8R9</accession>